<dbReference type="Pfam" id="PF12755">
    <property type="entry name" value="Vac14_Fab1_bd"/>
    <property type="match status" value="1"/>
</dbReference>
<feature type="compositionally biased region" description="Basic and acidic residues" evidence="6">
    <location>
        <begin position="718"/>
        <end position="727"/>
    </location>
</feature>
<comment type="similarity">
    <text evidence="2">Belongs to the VAC14 family.</text>
</comment>
<evidence type="ECO:0000256" key="3">
    <source>
        <dbReference type="ARBA" id="ARBA00022737"/>
    </source>
</evidence>
<dbReference type="PANTHER" id="PTHR16023">
    <property type="entry name" value="TAX1 BINDING PROTEIN-RELATED"/>
    <property type="match status" value="1"/>
</dbReference>
<evidence type="ECO:0000259" key="7">
    <source>
        <dbReference type="Pfam" id="PF11916"/>
    </source>
</evidence>
<dbReference type="InterPro" id="IPR021841">
    <property type="entry name" value="VAC14_Fig4p-bd"/>
</dbReference>
<dbReference type="PROSITE" id="PS50077">
    <property type="entry name" value="HEAT_REPEAT"/>
    <property type="match status" value="1"/>
</dbReference>
<dbReference type="AlphaFoldDB" id="A0AA87ZTN1"/>
<proteinExistence type="inferred from homology"/>
<dbReference type="InterPro" id="IPR016024">
    <property type="entry name" value="ARM-type_fold"/>
</dbReference>
<name>A0AA87ZTN1_FICCA</name>
<sequence>MADALSVMPAAVIRNLSDKLYEKRKNAALEVEGIVKNLAMNGDHDKISAVINLLTNEFTYSPQANHRKGGLIGLAAATVGLTSEAAQHLEQIVPPVLNSFSDQDSRVRYYACEALYNIAKVVRGDFIIFFNQIFDALCKLSADSDANVQSAAHLLDRLVKVDIVTESDQFSIEEFIPLLRERMNVLNPYVRQFLVGWITVLDSVPDIDMLGFLPDFLDGLFNMLSDSSHEIRQQADSALSEFLQEIKNSPSVDYGRMAEILVQRAASPDEFTRLTAITWINEFVKLGGDQLVPYYADILGAILPCISDKEEKIRVVARETNEELRGIKADPAEGFDVGSILQIARRNYRNAMVAFFFSLSSLSYMGYIKLQLSSQWEATKIEALHWISTLLNRHRVEVLTFLNDIFETLLQPLSDSSDEVVLLVLEVHACIAKDPQHFRQLVVFLMHNFMVDNSLLENRGALIIRRLCVLLDAEKLYREFSTILEVESNLDFASVMVQALNLILLTSSELSELRNLLKKSLVDPAGKDLYVSLYASWCHSPMAIISLCLLAQTYQHTSAIIQSLVEEDINVKFLVQLDKLVRLLETPIFAYLRLQLLEPGRYIWLLKALYGLLMLLPQQSAAFKILRTRLKTVPSYALSSEQIQRTSSGNPYQIIQHLSGGSNISEDGDIHEDEKNLHNGIKFPLRLQQFEQMQHLHRKHAKSQAQARSNFASSASQKEVDRQEEPTRPPPSEMSRPPSRSSRRAPLGQLQL</sequence>
<feature type="region of interest" description="Disordered" evidence="6">
    <location>
        <begin position="694"/>
        <end position="752"/>
    </location>
</feature>
<feature type="domain" description="Vacuolar protein 14 C-terminal Fig4-binding" evidence="7">
    <location>
        <begin position="454"/>
        <end position="633"/>
    </location>
</feature>
<dbReference type="GO" id="GO:0010008">
    <property type="term" value="C:endosome membrane"/>
    <property type="evidence" value="ECO:0007669"/>
    <property type="project" value="TreeGrafter"/>
</dbReference>
<keyword evidence="3" id="KW-0677">Repeat</keyword>
<keyword evidence="9" id="KW-1185">Reference proteome</keyword>
<dbReference type="InterPro" id="IPR021133">
    <property type="entry name" value="HEAT_type_2"/>
</dbReference>
<feature type="repeat" description="HEAT" evidence="5">
    <location>
        <begin position="92"/>
        <end position="127"/>
    </location>
</feature>
<feature type="compositionally biased region" description="Low complexity" evidence="6">
    <location>
        <begin position="733"/>
        <end position="746"/>
    </location>
</feature>
<dbReference type="Gene3D" id="1.25.10.10">
    <property type="entry name" value="Leucine-rich Repeat Variant"/>
    <property type="match status" value="2"/>
</dbReference>
<dbReference type="GO" id="GO:0006661">
    <property type="term" value="P:phosphatidylinositol biosynthetic process"/>
    <property type="evidence" value="ECO:0007669"/>
    <property type="project" value="InterPro"/>
</dbReference>
<reference evidence="8" key="1">
    <citation type="submission" date="2023-07" db="EMBL/GenBank/DDBJ databases">
        <title>draft genome sequence of fig (Ficus carica).</title>
        <authorList>
            <person name="Takahashi T."/>
            <person name="Nishimura K."/>
        </authorList>
    </citation>
    <scope>NUCLEOTIDE SEQUENCE</scope>
</reference>
<comment type="caution">
    <text evidence="8">The sequence shown here is derived from an EMBL/GenBank/DDBJ whole genome shotgun (WGS) entry which is preliminary data.</text>
</comment>
<evidence type="ECO:0000256" key="6">
    <source>
        <dbReference type="SAM" id="MobiDB-lite"/>
    </source>
</evidence>
<dbReference type="Pfam" id="PF11916">
    <property type="entry name" value="Vac14_Fig4_bd"/>
    <property type="match status" value="1"/>
</dbReference>
<evidence type="ECO:0000256" key="2">
    <source>
        <dbReference type="ARBA" id="ARBA00010225"/>
    </source>
</evidence>
<evidence type="ECO:0000256" key="5">
    <source>
        <dbReference type="PROSITE-ProRule" id="PRU00103"/>
    </source>
</evidence>
<evidence type="ECO:0000256" key="4">
    <source>
        <dbReference type="ARBA" id="ARBA00023136"/>
    </source>
</evidence>
<dbReference type="SUPFAM" id="SSF48371">
    <property type="entry name" value="ARM repeat"/>
    <property type="match status" value="1"/>
</dbReference>
<gene>
    <name evidence="8" type="ORF">TIFTF001_007674</name>
</gene>
<evidence type="ECO:0000313" key="9">
    <source>
        <dbReference type="Proteomes" id="UP001187192"/>
    </source>
</evidence>
<evidence type="ECO:0000256" key="1">
    <source>
        <dbReference type="ARBA" id="ARBA00004308"/>
    </source>
</evidence>
<feature type="compositionally biased region" description="Polar residues" evidence="6">
    <location>
        <begin position="703"/>
        <end position="717"/>
    </location>
</feature>
<evidence type="ECO:0000313" key="8">
    <source>
        <dbReference type="EMBL" id="GMN38445.1"/>
    </source>
</evidence>
<protein>
    <recommendedName>
        <fullName evidence="7">Vacuolar protein 14 C-terminal Fig4-binding domain-containing protein</fullName>
    </recommendedName>
</protein>
<dbReference type="GO" id="GO:0070772">
    <property type="term" value="C:PAS complex"/>
    <property type="evidence" value="ECO:0007669"/>
    <property type="project" value="InterPro"/>
</dbReference>
<keyword evidence="4" id="KW-0472">Membrane</keyword>
<dbReference type="InterPro" id="IPR011989">
    <property type="entry name" value="ARM-like"/>
</dbReference>
<dbReference type="FunFam" id="1.25.10.10:FF:001082">
    <property type="entry name" value="ARM repeat superfamily protein"/>
    <property type="match status" value="1"/>
</dbReference>
<dbReference type="EMBL" id="BTGU01000008">
    <property type="protein sequence ID" value="GMN38445.1"/>
    <property type="molecule type" value="Genomic_DNA"/>
</dbReference>
<dbReference type="PANTHER" id="PTHR16023:SF0">
    <property type="entry name" value="PROTEIN VAC14 HOMOLOG"/>
    <property type="match status" value="1"/>
</dbReference>
<dbReference type="InterPro" id="IPR026825">
    <property type="entry name" value="Vac14"/>
</dbReference>
<dbReference type="Proteomes" id="UP001187192">
    <property type="component" value="Unassembled WGS sequence"/>
</dbReference>
<dbReference type="FunFam" id="1.25.10.10:FF:000411">
    <property type="entry name" value="protein VAC14 homolog"/>
    <property type="match status" value="1"/>
</dbReference>
<comment type="subcellular location">
    <subcellularLocation>
        <location evidence="1">Endomembrane system</location>
    </subcellularLocation>
</comment>
<organism evidence="8 9">
    <name type="scientific">Ficus carica</name>
    <name type="common">Common fig</name>
    <dbReference type="NCBI Taxonomy" id="3494"/>
    <lineage>
        <taxon>Eukaryota</taxon>
        <taxon>Viridiplantae</taxon>
        <taxon>Streptophyta</taxon>
        <taxon>Embryophyta</taxon>
        <taxon>Tracheophyta</taxon>
        <taxon>Spermatophyta</taxon>
        <taxon>Magnoliopsida</taxon>
        <taxon>eudicotyledons</taxon>
        <taxon>Gunneridae</taxon>
        <taxon>Pentapetalae</taxon>
        <taxon>rosids</taxon>
        <taxon>fabids</taxon>
        <taxon>Rosales</taxon>
        <taxon>Moraceae</taxon>
        <taxon>Ficeae</taxon>
        <taxon>Ficus</taxon>
    </lineage>
</organism>
<accession>A0AA87ZTN1</accession>